<dbReference type="Gene3D" id="3.40.50.300">
    <property type="entry name" value="P-loop containing nucleotide triphosphate hydrolases"/>
    <property type="match status" value="1"/>
</dbReference>
<dbReference type="InterPro" id="IPR003439">
    <property type="entry name" value="ABC_transporter-like_ATP-bd"/>
</dbReference>
<evidence type="ECO:0000256" key="2">
    <source>
        <dbReference type="ARBA" id="ARBA00022741"/>
    </source>
</evidence>
<comment type="caution">
    <text evidence="5">The sequence shown here is derived from an EMBL/GenBank/DDBJ whole genome shotgun (WGS) entry which is preliminary data.</text>
</comment>
<organism evidence="5 6">
    <name type="scientific">Aequitasia blattaphilus</name>
    <dbReference type="NCBI Taxonomy" id="2949332"/>
    <lineage>
        <taxon>Bacteria</taxon>
        <taxon>Bacillati</taxon>
        <taxon>Bacillota</taxon>
        <taxon>Clostridia</taxon>
        <taxon>Lachnospirales</taxon>
        <taxon>Lachnospiraceae</taxon>
        <taxon>Aequitasia</taxon>
    </lineage>
</organism>
<dbReference type="InterPro" id="IPR015854">
    <property type="entry name" value="ABC_transpr_LolD-like"/>
</dbReference>
<dbReference type="EMBL" id="JAMZFW010000029">
    <property type="protein sequence ID" value="MCP1103509.1"/>
    <property type="molecule type" value="Genomic_DNA"/>
</dbReference>
<dbReference type="PANTHER" id="PTHR24220:SF86">
    <property type="entry name" value="ABC TRANSPORTER ABCH.1"/>
    <property type="match status" value="1"/>
</dbReference>
<evidence type="ECO:0000259" key="4">
    <source>
        <dbReference type="PROSITE" id="PS50893"/>
    </source>
</evidence>
<dbReference type="PROSITE" id="PS50893">
    <property type="entry name" value="ABC_TRANSPORTER_2"/>
    <property type="match status" value="1"/>
</dbReference>
<keyword evidence="2" id="KW-0547">Nucleotide-binding</keyword>
<dbReference type="InterPro" id="IPR027417">
    <property type="entry name" value="P-loop_NTPase"/>
</dbReference>
<name>A0ABT1ECV7_9FIRM</name>
<dbReference type="SUPFAM" id="SSF52540">
    <property type="entry name" value="P-loop containing nucleoside triphosphate hydrolases"/>
    <property type="match status" value="1"/>
</dbReference>
<proteinExistence type="predicted"/>
<sequence length="255" mass="28004">MKTILEARNINKTYAQDKNNNIQVLQDVSLQVERGEFVAIMGPSGSGKTTLLYAISGMDRPTSGLVQLDEKELTTLSEDELAALRLRRMGFIFQQSNLLKNLCILDNIVLPGYKANKESQDVICSRGEELLMQTGISNIAKNSITQASGGQLQRAAICRALINRPDILFGDEPTGALNSSATAEVLDILASINATGTTVVLVTHDAKVAARADRVLFMMDGHIAGEYPQEKYDPEKQDWKAREEVLSVWLSKMGF</sequence>
<dbReference type="PANTHER" id="PTHR24220">
    <property type="entry name" value="IMPORT ATP-BINDING PROTEIN"/>
    <property type="match status" value="1"/>
</dbReference>
<reference evidence="5 6" key="1">
    <citation type="journal article" date="2022" name="Genome Biol. Evol.">
        <title>Host diet, physiology and behaviors set the stage for Lachnospiraceae cladogenesis.</title>
        <authorList>
            <person name="Vera-Ponce De Leon A."/>
            <person name="Schneider M."/>
            <person name="Jahnes B.C."/>
            <person name="Sadowski V."/>
            <person name="Camuy-Velez L.A."/>
            <person name="Duan J."/>
            <person name="Sabree Z.L."/>
        </authorList>
    </citation>
    <scope>NUCLEOTIDE SEQUENCE [LARGE SCALE GENOMIC DNA]</scope>
    <source>
        <strain evidence="5 6">PAL113</strain>
    </source>
</reference>
<feature type="domain" description="ABC transporter" evidence="4">
    <location>
        <begin position="5"/>
        <end position="245"/>
    </location>
</feature>
<keyword evidence="6" id="KW-1185">Reference proteome</keyword>
<dbReference type="Proteomes" id="UP001523566">
    <property type="component" value="Unassembled WGS sequence"/>
</dbReference>
<keyword evidence="3 5" id="KW-0067">ATP-binding</keyword>
<evidence type="ECO:0000313" key="5">
    <source>
        <dbReference type="EMBL" id="MCP1103509.1"/>
    </source>
</evidence>
<gene>
    <name evidence="5" type="ORF">NK125_13985</name>
</gene>
<evidence type="ECO:0000313" key="6">
    <source>
        <dbReference type="Proteomes" id="UP001523566"/>
    </source>
</evidence>
<evidence type="ECO:0000256" key="3">
    <source>
        <dbReference type="ARBA" id="ARBA00022840"/>
    </source>
</evidence>
<accession>A0ABT1ECV7</accession>
<dbReference type="Pfam" id="PF00005">
    <property type="entry name" value="ABC_tran"/>
    <property type="match status" value="1"/>
</dbReference>
<protein>
    <submittedName>
        <fullName evidence="5">ABC transporter ATP-binding protein</fullName>
    </submittedName>
</protein>
<keyword evidence="1" id="KW-0813">Transport</keyword>
<dbReference type="GO" id="GO:0005524">
    <property type="term" value="F:ATP binding"/>
    <property type="evidence" value="ECO:0007669"/>
    <property type="project" value="UniProtKB-KW"/>
</dbReference>
<evidence type="ECO:0000256" key="1">
    <source>
        <dbReference type="ARBA" id="ARBA00022448"/>
    </source>
</evidence>
<dbReference type="InterPro" id="IPR003593">
    <property type="entry name" value="AAA+_ATPase"/>
</dbReference>
<dbReference type="InterPro" id="IPR017911">
    <property type="entry name" value="MacB-like_ATP-bd"/>
</dbReference>
<dbReference type="SMART" id="SM00382">
    <property type="entry name" value="AAA"/>
    <property type="match status" value="1"/>
</dbReference>
<dbReference type="CDD" id="cd03255">
    <property type="entry name" value="ABC_MJ0796_LolCDE_FtsE"/>
    <property type="match status" value="1"/>
</dbReference>